<organism evidence="5 6">
    <name type="scientific">Flemingia macrophylla</name>
    <dbReference type="NCBI Taxonomy" id="520843"/>
    <lineage>
        <taxon>Eukaryota</taxon>
        <taxon>Viridiplantae</taxon>
        <taxon>Streptophyta</taxon>
        <taxon>Embryophyta</taxon>
        <taxon>Tracheophyta</taxon>
        <taxon>Spermatophyta</taxon>
        <taxon>Magnoliopsida</taxon>
        <taxon>eudicotyledons</taxon>
        <taxon>Gunneridae</taxon>
        <taxon>Pentapetalae</taxon>
        <taxon>rosids</taxon>
        <taxon>fabids</taxon>
        <taxon>Fabales</taxon>
        <taxon>Fabaceae</taxon>
        <taxon>Papilionoideae</taxon>
        <taxon>50 kb inversion clade</taxon>
        <taxon>NPAAA clade</taxon>
        <taxon>indigoferoid/millettioid clade</taxon>
        <taxon>Phaseoleae</taxon>
        <taxon>Flemingia</taxon>
    </lineage>
</organism>
<comment type="caution">
    <text evidence="5">The sequence shown here is derived from an EMBL/GenBank/DDBJ whole genome shotgun (WGS) entry which is preliminary data.</text>
</comment>
<evidence type="ECO:0008006" key="7">
    <source>
        <dbReference type="Google" id="ProtNLM"/>
    </source>
</evidence>
<evidence type="ECO:0000313" key="6">
    <source>
        <dbReference type="Proteomes" id="UP001603857"/>
    </source>
</evidence>
<evidence type="ECO:0000313" key="5">
    <source>
        <dbReference type="EMBL" id="KAL2322794.1"/>
    </source>
</evidence>
<protein>
    <recommendedName>
        <fullName evidence="7">CHAD domain-containing protein</fullName>
    </recommendedName>
</protein>
<evidence type="ECO:0000256" key="2">
    <source>
        <dbReference type="ARBA" id="ARBA00022801"/>
    </source>
</evidence>
<proteinExistence type="predicted"/>
<keyword evidence="3" id="KW-0347">Helicase</keyword>
<reference evidence="5 6" key="1">
    <citation type="submission" date="2024-08" db="EMBL/GenBank/DDBJ databases">
        <title>Insights into the chromosomal genome structure of Flemingia macrophylla.</title>
        <authorList>
            <person name="Ding Y."/>
            <person name="Zhao Y."/>
            <person name="Bi W."/>
            <person name="Wu M."/>
            <person name="Zhao G."/>
            <person name="Gong Y."/>
            <person name="Li W."/>
            <person name="Zhang P."/>
        </authorList>
    </citation>
    <scope>NUCLEOTIDE SEQUENCE [LARGE SCALE GENOMIC DNA]</scope>
    <source>
        <strain evidence="5">DYQJB</strain>
        <tissue evidence="5">Leaf</tissue>
    </source>
</reference>
<keyword evidence="2" id="KW-0378">Hydrolase</keyword>
<keyword evidence="6" id="KW-1185">Reference proteome</keyword>
<dbReference type="PANTHER" id="PTHR45766:SF3">
    <property type="entry name" value="DNA ANNEALING HELICASE AND ENDONUCLEASE ZRANB3"/>
    <property type="match status" value="1"/>
</dbReference>
<dbReference type="GO" id="GO:0005524">
    <property type="term" value="F:ATP binding"/>
    <property type="evidence" value="ECO:0007669"/>
    <property type="project" value="UniProtKB-KW"/>
</dbReference>
<name>A0ABD1LH07_9FABA</name>
<dbReference type="PANTHER" id="PTHR45766">
    <property type="entry name" value="DNA ANNEALING HELICASE AND ENDONUCLEASE ZRANB3 FAMILY MEMBER"/>
    <property type="match status" value="1"/>
</dbReference>
<dbReference type="Proteomes" id="UP001603857">
    <property type="component" value="Unassembled WGS sequence"/>
</dbReference>
<evidence type="ECO:0000256" key="3">
    <source>
        <dbReference type="ARBA" id="ARBA00022806"/>
    </source>
</evidence>
<evidence type="ECO:0000256" key="1">
    <source>
        <dbReference type="ARBA" id="ARBA00022741"/>
    </source>
</evidence>
<gene>
    <name evidence="5" type="ORF">Fmac_027173</name>
</gene>
<dbReference type="GO" id="GO:0016787">
    <property type="term" value="F:hydrolase activity"/>
    <property type="evidence" value="ECO:0007669"/>
    <property type="project" value="UniProtKB-KW"/>
</dbReference>
<dbReference type="EMBL" id="JBGMDY010000009">
    <property type="protein sequence ID" value="KAL2322794.1"/>
    <property type="molecule type" value="Genomic_DNA"/>
</dbReference>
<evidence type="ECO:0000256" key="4">
    <source>
        <dbReference type="ARBA" id="ARBA00022840"/>
    </source>
</evidence>
<keyword evidence="4" id="KW-0067">ATP-binding</keyword>
<keyword evidence="1" id="KW-0547">Nucleotide-binding</keyword>
<accession>A0ABD1LH07</accession>
<dbReference type="AlphaFoldDB" id="A0ABD1LH07"/>
<dbReference type="GO" id="GO:0004386">
    <property type="term" value="F:helicase activity"/>
    <property type="evidence" value="ECO:0007669"/>
    <property type="project" value="UniProtKB-KW"/>
</dbReference>
<sequence length="278" mass="32097">MGSESEYLGSVKAQYALLLSGTLALFRPIELFKQGFFGVYQGASNHEELHNLMKATVMIRRLKKDVISQLPVKRKQQVFLDLADKDMKQINALFREGFFGVYQGASNHEELHNLMKATVMIRRLKKDVISQLPVFLDLADKDMKQINALFREGFFGVYQGASNHEELHNLMKATVMIRRLKKDVISQLPVKRKQQVFLDLADKDMKQINALFREGFFGVYQGASNHEKLHNLMKATVMIRRLKNDVISQLPVKRKQQVFLDLADKDMKKINALFREHA</sequence>